<dbReference type="Proteomes" id="UP000887565">
    <property type="component" value="Unplaced"/>
</dbReference>
<dbReference type="AlphaFoldDB" id="A0A915L8S8"/>
<name>A0A915L8S8_ROMCU</name>
<keyword evidence="1" id="KW-1185">Reference proteome</keyword>
<dbReference type="WBParaSite" id="nRc.2.0.1.t47232-RA">
    <property type="protein sequence ID" value="nRc.2.0.1.t47232-RA"/>
    <property type="gene ID" value="nRc.2.0.1.g47232"/>
</dbReference>
<protein>
    <submittedName>
        <fullName evidence="2">Uncharacterized protein</fullName>
    </submittedName>
</protein>
<organism evidence="1 2">
    <name type="scientific">Romanomermis culicivorax</name>
    <name type="common">Nematode worm</name>
    <dbReference type="NCBI Taxonomy" id="13658"/>
    <lineage>
        <taxon>Eukaryota</taxon>
        <taxon>Metazoa</taxon>
        <taxon>Ecdysozoa</taxon>
        <taxon>Nematoda</taxon>
        <taxon>Enoplea</taxon>
        <taxon>Dorylaimia</taxon>
        <taxon>Mermithida</taxon>
        <taxon>Mermithoidea</taxon>
        <taxon>Mermithidae</taxon>
        <taxon>Romanomermis</taxon>
    </lineage>
</organism>
<reference evidence="2" key="1">
    <citation type="submission" date="2022-11" db="UniProtKB">
        <authorList>
            <consortium name="WormBaseParasite"/>
        </authorList>
    </citation>
    <scope>IDENTIFICATION</scope>
</reference>
<accession>A0A915L8S8</accession>
<sequence length="210" mass="23246">MTVPDANLLLQNGKKIVCLHTNSNNKSHASQSPWAEALVVTANTYLTVASIWSYEMRCNMIFYKLDQISSNLETAFCYDTLIECRKVTFDGKYVVQVDPHRRIVNAVASHCHIVSQTLVGLNDQQFLLGRSSGEYDLLVTLQNFRNVFNGHILEFRAVDYAGLDHFRIGSTSSSGMCKRSATSSAVSAVKMPTLLAMACAVIGWSPVTMI</sequence>
<evidence type="ECO:0000313" key="2">
    <source>
        <dbReference type="WBParaSite" id="nRc.2.0.1.t47232-RA"/>
    </source>
</evidence>
<evidence type="ECO:0000313" key="1">
    <source>
        <dbReference type="Proteomes" id="UP000887565"/>
    </source>
</evidence>
<proteinExistence type="predicted"/>